<feature type="domain" description="Pyridoxamine 5'-phosphate oxidase N-terminal" evidence="1">
    <location>
        <begin position="20"/>
        <end position="101"/>
    </location>
</feature>
<evidence type="ECO:0000259" key="1">
    <source>
        <dbReference type="Pfam" id="PF01243"/>
    </source>
</evidence>
<dbReference type="Proteomes" id="UP000007969">
    <property type="component" value="Chromosome"/>
</dbReference>
<dbReference type="Gene3D" id="2.30.110.10">
    <property type="entry name" value="Electron Transport, Fmn-binding Protein, Chain A"/>
    <property type="match status" value="1"/>
</dbReference>
<proteinExistence type="predicted"/>
<dbReference type="Pfam" id="PF01243">
    <property type="entry name" value="PNPOx_N"/>
    <property type="match status" value="1"/>
</dbReference>
<evidence type="ECO:0000313" key="2">
    <source>
        <dbReference type="EMBL" id="BAH05725.1"/>
    </source>
</evidence>
<dbReference type="HOGENOM" id="CLU_1757960_0_0_9"/>
<gene>
    <name evidence="2" type="ordered locus">CKR_0674</name>
</gene>
<accession>B9DZQ0</accession>
<evidence type="ECO:0000313" key="3">
    <source>
        <dbReference type="Proteomes" id="UP000007969"/>
    </source>
</evidence>
<dbReference type="KEGG" id="ckr:CKR_0674"/>
<sequence>MIQMSKILGNTLPADVIDLFNKELTTAIISTVTEEGFPHAMPVHLMFAPDHSTIRLALMKVHKTVANIKNNSKAFITILEGHDIALGIKGSAKVIRETMNNSSAMCMVEFKVEEIKSDTTPTVIVMEGIRNIHRTEKTKPFFRGMFDELYKG</sequence>
<dbReference type="InterPro" id="IPR011576">
    <property type="entry name" value="Pyridox_Oxase_N"/>
</dbReference>
<dbReference type="AlphaFoldDB" id="B9DZQ0"/>
<dbReference type="EMBL" id="AP009049">
    <property type="protein sequence ID" value="BAH05725.1"/>
    <property type="molecule type" value="Genomic_DNA"/>
</dbReference>
<reference evidence="3" key="1">
    <citation type="submission" date="2005-09" db="EMBL/GenBank/DDBJ databases">
        <title>Complete genome sequence of Clostridium kluyveri and comparative genomics of Clostridia species.</title>
        <authorList>
            <person name="Inui M."/>
            <person name="Nonaka H."/>
            <person name="Shinoda Y."/>
            <person name="Ikenaga Y."/>
            <person name="Abe M."/>
            <person name="Naito K."/>
            <person name="Vertes A.A."/>
            <person name="Yukawa H."/>
        </authorList>
    </citation>
    <scope>NUCLEOTIDE SEQUENCE [LARGE SCALE GENOMIC DNA]</scope>
    <source>
        <strain evidence="3">NBRC 12016</strain>
    </source>
</reference>
<name>B9DZQ0_CLOK1</name>
<dbReference type="InterPro" id="IPR012349">
    <property type="entry name" value="Split_barrel_FMN-bd"/>
</dbReference>
<organism evidence="2 3">
    <name type="scientific">Clostridium kluyveri (strain NBRC 12016)</name>
    <dbReference type="NCBI Taxonomy" id="583346"/>
    <lineage>
        <taxon>Bacteria</taxon>
        <taxon>Bacillati</taxon>
        <taxon>Bacillota</taxon>
        <taxon>Clostridia</taxon>
        <taxon>Eubacteriales</taxon>
        <taxon>Clostridiaceae</taxon>
        <taxon>Clostridium</taxon>
    </lineage>
</organism>
<protein>
    <recommendedName>
        <fullName evidence="1">Pyridoxamine 5'-phosphate oxidase N-terminal domain-containing protein</fullName>
    </recommendedName>
</protein>
<dbReference type="SUPFAM" id="SSF50475">
    <property type="entry name" value="FMN-binding split barrel"/>
    <property type="match status" value="1"/>
</dbReference>